<dbReference type="AlphaFoldDB" id="A0AAD6SN91"/>
<gene>
    <name evidence="1" type="ORF">C8F04DRAFT_1365177</name>
</gene>
<dbReference type="EMBL" id="JARJCM010000086">
    <property type="protein sequence ID" value="KAJ7030868.1"/>
    <property type="molecule type" value="Genomic_DNA"/>
</dbReference>
<accession>A0AAD6SN91</accession>
<keyword evidence="2" id="KW-1185">Reference proteome</keyword>
<protein>
    <submittedName>
        <fullName evidence="1">Uncharacterized protein</fullName>
    </submittedName>
</protein>
<organism evidence="1 2">
    <name type="scientific">Mycena alexandri</name>
    <dbReference type="NCBI Taxonomy" id="1745969"/>
    <lineage>
        <taxon>Eukaryota</taxon>
        <taxon>Fungi</taxon>
        <taxon>Dikarya</taxon>
        <taxon>Basidiomycota</taxon>
        <taxon>Agaricomycotina</taxon>
        <taxon>Agaricomycetes</taxon>
        <taxon>Agaricomycetidae</taxon>
        <taxon>Agaricales</taxon>
        <taxon>Marasmiineae</taxon>
        <taxon>Mycenaceae</taxon>
        <taxon>Mycena</taxon>
    </lineage>
</organism>
<sequence length="180" mass="20345">MTEKAASRSWGIKLRHKLRQIVKLRHKLRQKLGANSNSETPYCGIQSAFSENLSADLENAVRVVAPSSAVIARDRVAESFILMQKSIWKNALDITFCREIPTTNLVTVLFLQYRLNIVFKFAGRYVPDSDLGPEGVSGMRDGIKGRNILGVWILVQEFIRILATKLSGKRSDSNYYWKLG</sequence>
<evidence type="ECO:0000313" key="2">
    <source>
        <dbReference type="Proteomes" id="UP001218188"/>
    </source>
</evidence>
<reference evidence="1" key="1">
    <citation type="submission" date="2023-03" db="EMBL/GenBank/DDBJ databases">
        <title>Massive genome expansion in bonnet fungi (Mycena s.s.) driven by repeated elements and novel gene families across ecological guilds.</title>
        <authorList>
            <consortium name="Lawrence Berkeley National Laboratory"/>
            <person name="Harder C.B."/>
            <person name="Miyauchi S."/>
            <person name="Viragh M."/>
            <person name="Kuo A."/>
            <person name="Thoen E."/>
            <person name="Andreopoulos B."/>
            <person name="Lu D."/>
            <person name="Skrede I."/>
            <person name="Drula E."/>
            <person name="Henrissat B."/>
            <person name="Morin E."/>
            <person name="Kohler A."/>
            <person name="Barry K."/>
            <person name="LaButti K."/>
            <person name="Morin E."/>
            <person name="Salamov A."/>
            <person name="Lipzen A."/>
            <person name="Mereny Z."/>
            <person name="Hegedus B."/>
            <person name="Baldrian P."/>
            <person name="Stursova M."/>
            <person name="Weitz H."/>
            <person name="Taylor A."/>
            <person name="Grigoriev I.V."/>
            <person name="Nagy L.G."/>
            <person name="Martin F."/>
            <person name="Kauserud H."/>
        </authorList>
    </citation>
    <scope>NUCLEOTIDE SEQUENCE</scope>
    <source>
        <strain evidence="1">CBHHK200</strain>
    </source>
</reference>
<comment type="caution">
    <text evidence="1">The sequence shown here is derived from an EMBL/GenBank/DDBJ whole genome shotgun (WGS) entry which is preliminary data.</text>
</comment>
<dbReference type="Proteomes" id="UP001218188">
    <property type="component" value="Unassembled WGS sequence"/>
</dbReference>
<name>A0AAD6SN91_9AGAR</name>
<evidence type="ECO:0000313" key="1">
    <source>
        <dbReference type="EMBL" id="KAJ7030868.1"/>
    </source>
</evidence>
<proteinExistence type="predicted"/>